<dbReference type="Gene3D" id="3.90.830.10">
    <property type="entry name" value="Syntaxin Binding Protein 1, Chain A, domain 2"/>
    <property type="match status" value="1"/>
</dbReference>
<dbReference type="InterPro" id="IPR036045">
    <property type="entry name" value="Sec1-like_sf"/>
</dbReference>
<dbReference type="InterPro" id="IPR027482">
    <property type="entry name" value="Sec1-like_dom2"/>
</dbReference>
<protein>
    <submittedName>
        <fullName evidence="2">VPS33B</fullName>
    </submittedName>
</protein>
<dbReference type="GO" id="GO:0016192">
    <property type="term" value="P:vesicle-mediated transport"/>
    <property type="evidence" value="ECO:0007669"/>
    <property type="project" value="InterPro"/>
</dbReference>
<dbReference type="Proteomes" id="UP000593567">
    <property type="component" value="Unassembled WGS sequence"/>
</dbReference>
<evidence type="ECO:0000256" key="1">
    <source>
        <dbReference type="ARBA" id="ARBA00009884"/>
    </source>
</evidence>
<dbReference type="AlphaFoldDB" id="A0A7J7K2P1"/>
<dbReference type="Gene3D" id="3.40.50.1910">
    <property type="match status" value="2"/>
</dbReference>
<organism evidence="2 3">
    <name type="scientific">Bugula neritina</name>
    <name type="common">Brown bryozoan</name>
    <name type="synonym">Sertularia neritina</name>
    <dbReference type="NCBI Taxonomy" id="10212"/>
    <lineage>
        <taxon>Eukaryota</taxon>
        <taxon>Metazoa</taxon>
        <taxon>Spiralia</taxon>
        <taxon>Lophotrochozoa</taxon>
        <taxon>Bryozoa</taxon>
        <taxon>Gymnolaemata</taxon>
        <taxon>Cheilostomatida</taxon>
        <taxon>Flustrina</taxon>
        <taxon>Buguloidea</taxon>
        <taxon>Bugulidae</taxon>
        <taxon>Bugula</taxon>
    </lineage>
</organism>
<proteinExistence type="inferred from homology"/>
<reference evidence="2" key="1">
    <citation type="submission" date="2020-06" db="EMBL/GenBank/DDBJ databases">
        <title>Draft genome of Bugula neritina, a colonial animal packing powerful symbionts and potential medicines.</title>
        <authorList>
            <person name="Rayko M."/>
        </authorList>
    </citation>
    <scope>NUCLEOTIDE SEQUENCE [LARGE SCALE GENOMIC DNA]</scope>
    <source>
        <strain evidence="2">Kwan_BN1</strain>
    </source>
</reference>
<dbReference type="OrthoDB" id="10262528at2759"/>
<dbReference type="EMBL" id="VXIV02001468">
    <property type="protein sequence ID" value="KAF6032910.1"/>
    <property type="molecule type" value="Genomic_DNA"/>
</dbReference>
<comment type="caution">
    <text evidence="2">The sequence shown here is derived from an EMBL/GenBank/DDBJ whole genome shotgun (WGS) entry which is preliminary data.</text>
</comment>
<dbReference type="Gene3D" id="3.40.50.2060">
    <property type="match status" value="1"/>
</dbReference>
<dbReference type="PANTHER" id="PTHR11679">
    <property type="entry name" value="VESICLE PROTEIN SORTING-ASSOCIATED"/>
    <property type="match status" value="1"/>
</dbReference>
<evidence type="ECO:0000313" key="2">
    <source>
        <dbReference type="EMBL" id="KAF6032910.1"/>
    </source>
</evidence>
<dbReference type="Gene3D" id="1.25.40.850">
    <property type="match status" value="1"/>
</dbReference>
<dbReference type="PIRSF" id="PIRSF005715">
    <property type="entry name" value="VPS45_Sec1"/>
    <property type="match status" value="1"/>
</dbReference>
<gene>
    <name evidence="2" type="ORF">EB796_008795</name>
</gene>
<dbReference type="Pfam" id="PF00995">
    <property type="entry name" value="Sec1"/>
    <property type="match status" value="1"/>
</dbReference>
<sequence>MAASVEGKLPNLDSLKKLVRDDLRRILESKHGAKDLFIDPTLMKPIDRIANVKFLQDHGVEKIYKIDSSKPVQGNRERFYITRPKVISIKYIVEQMKAEKSAGQDRHYTIVMVPRSLYICEKILEQNGVFGWVTIETLSFNLLPIDKDILTIELDFFYSSYFLHHDETWLHTAASALVALQQEFGKIPNFYAIGQAAKSTWQLSQTLLDCGPDITGVPKQIGHVILIDRDVDLVSPLCSQVTYEGLLDDIFGIQCGVVQFDKSVTGADNVMKVPLNSDDWLFQEVRNKHFSTVFKELSAKAKDLQKSYDKKDEMSVAQMKDFVAKDLKSLKATHKSLTIHISACEEITKRKTASGELEDQLATEHGLLEGHSMTENTKYIEECIYQQQRPVNTLRLMCLLSLVKDGLSPETYESLKRHSLQSHGYQHVLTFHNLLKLGLFTKRANPSQTTVKLPGGSSSSLKIATGKLNLPRKSSFQILSKNLHLIPKSGVEIDLRNPTDMSYVFSGAYTPLSCRLVELVIEKRGFTGIEDSVKLITNSFGQSVKAQSARGGKPGGSQSRDPADQTVVVFFLGGVTYSEIAALRFLGHKYGNRFLILSTNIITGDRFISQTLP</sequence>
<dbReference type="SUPFAM" id="SSF56815">
    <property type="entry name" value="Sec1/munc18-like (SM) proteins"/>
    <property type="match status" value="1"/>
</dbReference>
<name>A0A7J7K2P1_BUGNE</name>
<dbReference type="InterPro" id="IPR043127">
    <property type="entry name" value="Sec-1-like_dom3a"/>
</dbReference>
<evidence type="ECO:0000313" key="3">
    <source>
        <dbReference type="Proteomes" id="UP000593567"/>
    </source>
</evidence>
<dbReference type="InterPro" id="IPR043154">
    <property type="entry name" value="Sec-1-like_dom1"/>
</dbReference>
<comment type="similarity">
    <text evidence="1">Belongs to the STXBP/unc-18/SEC1 family.</text>
</comment>
<dbReference type="InterPro" id="IPR001619">
    <property type="entry name" value="Sec1-like"/>
</dbReference>
<accession>A0A7J7K2P1</accession>
<dbReference type="InterPro" id="IPR043155">
    <property type="entry name" value="VPS33_dom3b"/>
</dbReference>
<keyword evidence="3" id="KW-1185">Reference proteome</keyword>